<dbReference type="Pfam" id="PF25919">
    <property type="entry name" value="BSH_CusB"/>
    <property type="match status" value="1"/>
</dbReference>
<dbReference type="GO" id="GO:0022857">
    <property type="term" value="F:transmembrane transporter activity"/>
    <property type="evidence" value="ECO:0007669"/>
    <property type="project" value="InterPro"/>
</dbReference>
<dbReference type="PANTHER" id="PTHR30097">
    <property type="entry name" value="CATION EFFLUX SYSTEM PROTEIN CUSB"/>
    <property type="match status" value="1"/>
</dbReference>
<evidence type="ECO:0000259" key="4">
    <source>
        <dbReference type="Pfam" id="PF19335"/>
    </source>
</evidence>
<feature type="domain" description="CusB-like beta-barrel" evidence="7">
    <location>
        <begin position="249"/>
        <end position="325"/>
    </location>
</feature>
<evidence type="ECO:0000259" key="3">
    <source>
        <dbReference type="Pfam" id="PF11827"/>
    </source>
</evidence>
<dbReference type="OrthoDB" id="9806939at2"/>
<feature type="domain" description="CusB-like three alpha-helical bundle" evidence="5">
    <location>
        <begin position="162"/>
        <end position="210"/>
    </location>
</feature>
<dbReference type="RefSeq" id="WP_055152059.1">
    <property type="nucleotide sequence ID" value="NZ_JXSZ01000017.1"/>
</dbReference>
<evidence type="ECO:0000313" key="9">
    <source>
        <dbReference type="EMBL" id="KPM46596.1"/>
    </source>
</evidence>
<comment type="caution">
    <text evidence="9">The sequence shown here is derived from an EMBL/GenBank/DDBJ whole genome shotgun (WGS) entry which is preliminary data.</text>
</comment>
<feature type="domain" description="CusB-like barrel-sandwich hybrid" evidence="6">
    <location>
        <begin position="133"/>
        <end position="245"/>
    </location>
</feature>
<dbReference type="SUPFAM" id="SSF111369">
    <property type="entry name" value="HlyD-like secretion proteins"/>
    <property type="match status" value="1"/>
</dbReference>
<dbReference type="InterPro" id="IPR058792">
    <property type="entry name" value="Beta-barrel_RND_2"/>
</dbReference>
<dbReference type="InterPro" id="IPR058649">
    <property type="entry name" value="CzcB_C"/>
</dbReference>
<dbReference type="InterPro" id="IPR006143">
    <property type="entry name" value="RND_pump_MFP"/>
</dbReference>
<comment type="similarity">
    <text evidence="1">Belongs to the membrane fusion protein (MFP) (TC 8.A.1) family.</text>
</comment>
<dbReference type="Pfam" id="PF25954">
    <property type="entry name" value="Beta-barrel_RND_2"/>
    <property type="match status" value="1"/>
</dbReference>
<dbReference type="NCBIfam" id="TIGR01730">
    <property type="entry name" value="RND_mfp"/>
    <property type="match status" value="1"/>
</dbReference>
<dbReference type="InterPro" id="IPR058790">
    <property type="entry name" value="BSH_CusB"/>
</dbReference>
<dbReference type="EMBL" id="LGTQ01000017">
    <property type="protein sequence ID" value="KPM46596.1"/>
    <property type="molecule type" value="Genomic_DNA"/>
</dbReference>
<reference evidence="9 10" key="1">
    <citation type="submission" date="2015-07" db="EMBL/GenBank/DDBJ databases">
        <title>The draft genome sequence of Leadbetterella sp. JN14-9.</title>
        <authorList>
            <person name="Liu Y."/>
            <person name="Du J."/>
            <person name="Shao Z."/>
        </authorList>
    </citation>
    <scope>NUCLEOTIDE SEQUENCE [LARGE SCALE GENOMIC DNA]</scope>
    <source>
        <strain evidence="9 10">JN14-9</strain>
    </source>
</reference>
<feature type="domain" description="Heavy metal binding" evidence="4">
    <location>
        <begin position="48"/>
        <end position="73"/>
    </location>
</feature>
<organism evidence="9 10">
    <name type="scientific">Jiulongibacter sediminis</name>
    <dbReference type="NCBI Taxonomy" id="1605367"/>
    <lineage>
        <taxon>Bacteria</taxon>
        <taxon>Pseudomonadati</taxon>
        <taxon>Bacteroidota</taxon>
        <taxon>Cytophagia</taxon>
        <taxon>Cytophagales</taxon>
        <taxon>Leadbetterellaceae</taxon>
        <taxon>Jiulongibacter</taxon>
    </lineage>
</organism>
<keyword evidence="10" id="KW-1185">Reference proteome</keyword>
<dbReference type="GO" id="GO:0016020">
    <property type="term" value="C:membrane"/>
    <property type="evidence" value="ECO:0007669"/>
    <property type="project" value="InterPro"/>
</dbReference>
<dbReference type="PATRIC" id="fig|1605367.3.peg.1268"/>
<dbReference type="GO" id="GO:0015679">
    <property type="term" value="P:plasma membrane copper ion transport"/>
    <property type="evidence" value="ECO:0007669"/>
    <property type="project" value="TreeGrafter"/>
</dbReference>
<evidence type="ECO:0000259" key="6">
    <source>
        <dbReference type="Pfam" id="PF25919"/>
    </source>
</evidence>
<evidence type="ECO:0000259" key="8">
    <source>
        <dbReference type="Pfam" id="PF25975"/>
    </source>
</evidence>
<dbReference type="GO" id="GO:0060003">
    <property type="term" value="P:copper ion export"/>
    <property type="evidence" value="ECO:0007669"/>
    <property type="project" value="TreeGrafter"/>
</dbReference>
<protein>
    <submittedName>
        <fullName evidence="9">Metal transporter</fullName>
    </submittedName>
</protein>
<accession>A0A0N8H976</accession>
<dbReference type="AlphaFoldDB" id="A0A0N8H976"/>
<dbReference type="GO" id="GO:0030288">
    <property type="term" value="C:outer membrane-bounded periplasmic space"/>
    <property type="evidence" value="ECO:0007669"/>
    <property type="project" value="TreeGrafter"/>
</dbReference>
<gene>
    <name evidence="9" type="ORF">AFM12_19140</name>
</gene>
<dbReference type="STRING" id="1605367.AFM12_19140"/>
<dbReference type="PANTHER" id="PTHR30097:SF15">
    <property type="entry name" value="CATION EFFLUX SYSTEM PROTEIN CUSB"/>
    <property type="match status" value="1"/>
</dbReference>
<dbReference type="Gene3D" id="2.40.30.170">
    <property type="match status" value="1"/>
</dbReference>
<dbReference type="InterPro" id="IPR051909">
    <property type="entry name" value="MFP_Cation_Efflux"/>
</dbReference>
<dbReference type="Proteomes" id="UP000050454">
    <property type="component" value="Unassembled WGS sequence"/>
</dbReference>
<dbReference type="FunFam" id="2.40.30.170:FF:000010">
    <property type="entry name" value="Efflux RND transporter periplasmic adaptor subunit"/>
    <property type="match status" value="1"/>
</dbReference>
<dbReference type="Pfam" id="PF19335">
    <property type="entry name" value="HMBD"/>
    <property type="match status" value="1"/>
</dbReference>
<dbReference type="InterPro" id="IPR045800">
    <property type="entry name" value="HMBD"/>
</dbReference>
<evidence type="ECO:0000259" key="5">
    <source>
        <dbReference type="Pfam" id="PF25869"/>
    </source>
</evidence>
<keyword evidence="2" id="KW-0813">Transport</keyword>
<dbReference type="Pfam" id="PF11827">
    <property type="entry name" value="DUF3347"/>
    <property type="match status" value="1"/>
</dbReference>
<evidence type="ECO:0000256" key="2">
    <source>
        <dbReference type="ARBA" id="ARBA00022448"/>
    </source>
</evidence>
<dbReference type="Pfam" id="PF25869">
    <property type="entry name" value="3HB_CusB"/>
    <property type="match status" value="1"/>
</dbReference>
<evidence type="ECO:0000256" key="1">
    <source>
        <dbReference type="ARBA" id="ARBA00009477"/>
    </source>
</evidence>
<dbReference type="InterPro" id="IPR021782">
    <property type="entry name" value="DUF3347"/>
</dbReference>
<evidence type="ECO:0000313" key="10">
    <source>
        <dbReference type="Proteomes" id="UP000050454"/>
    </source>
</evidence>
<dbReference type="Gene3D" id="6.10.140.730">
    <property type="match status" value="1"/>
</dbReference>
<feature type="domain" description="DUF3347" evidence="3">
    <location>
        <begin position="458"/>
        <end position="547"/>
    </location>
</feature>
<dbReference type="Gene3D" id="2.40.420.20">
    <property type="match status" value="1"/>
</dbReference>
<sequence>MKLPNRKTLLLVLSTLLVGLFMGWLLFRSTKEEAALNQHSTASDGVIWTCSMHPQIRQGEPGQCPICGMNLIPLDDGAEGQDNPMEVRMSPTAMQLASVQTDIIRKGKAVKELRLSGKVQVDERTLSRQTSHLTGRVEKLYINTTGEFVPKGKVIAEVYSPELVTAQEELFEAQKMKDLQPALFAASKERLKNWKLTDEQINRILEAGKPTETFPILSDINGVVTNKKVQLGDYVQRGSLLFEVANLSQVWVLFDIYESDLTWVKTGDLVEYTVQALPGQKFSGRISFIDPLINPATRVAKARIVVSNLGNKLKPEMFVSGIIKSQSVGSKADLIVPKSAVMWTGDRSVVYVKTMNEQGLNFQMREVLLGPSLGSSYLVTDGLNEGEEIVTYGTFSIDAAAQLAGKPSMMNPSGGAAMTGHNHGGMTAENTSANIQHSSHSKSVVIGSKAKMELKLMLDSYIKLKNALTDDNLKNAISMAKEMSTALGKVNMGVFKGEAHIIWMKHSSVLELELQKANKANEIGKMRESFKSISDQMVLLVKSFGSIDGTLYIDYCPMANNNQGAEWLSKEKDIKNPYFGASMLTCGEVRQEFN</sequence>
<evidence type="ECO:0000259" key="7">
    <source>
        <dbReference type="Pfam" id="PF25954"/>
    </source>
</evidence>
<dbReference type="InterPro" id="IPR058791">
    <property type="entry name" value="3HB_CusB"/>
</dbReference>
<proteinExistence type="inferred from homology"/>
<dbReference type="Pfam" id="PF25975">
    <property type="entry name" value="CzcB_C"/>
    <property type="match status" value="1"/>
</dbReference>
<name>A0A0N8H976_9BACT</name>
<feature type="domain" description="CzcB-like C-terminal circularly permuted SH3-like" evidence="8">
    <location>
        <begin position="335"/>
        <end position="397"/>
    </location>
</feature>
<dbReference type="GO" id="GO:0046914">
    <property type="term" value="F:transition metal ion binding"/>
    <property type="evidence" value="ECO:0007669"/>
    <property type="project" value="TreeGrafter"/>
</dbReference>